<dbReference type="InterPro" id="IPR016024">
    <property type="entry name" value="ARM-type_fold"/>
</dbReference>
<dbReference type="Gene3D" id="3.40.50.11210">
    <property type="entry name" value="Rap/Ran-GAP"/>
    <property type="match status" value="1"/>
</dbReference>
<dbReference type="FunFam" id="3.40.50.11210:FF:000007">
    <property type="entry name" value="Tuberous sclerosis 2"/>
    <property type="match status" value="1"/>
</dbReference>
<dbReference type="EMBL" id="ML121567">
    <property type="protein sequence ID" value="RPB20774.1"/>
    <property type="molecule type" value="Genomic_DNA"/>
</dbReference>
<dbReference type="GO" id="GO:0051056">
    <property type="term" value="P:regulation of small GTPase mediated signal transduction"/>
    <property type="evidence" value="ECO:0007669"/>
    <property type="project" value="InterPro"/>
</dbReference>
<dbReference type="GO" id="GO:0032007">
    <property type="term" value="P:negative regulation of TOR signaling"/>
    <property type="evidence" value="ECO:0007669"/>
    <property type="project" value="TreeGrafter"/>
</dbReference>
<keyword evidence="1" id="KW-0343">GTPase activation</keyword>
<keyword evidence="5" id="KW-1185">Reference proteome</keyword>
<feature type="compositionally biased region" description="Basic and acidic residues" evidence="2">
    <location>
        <begin position="731"/>
        <end position="749"/>
    </location>
</feature>
<gene>
    <name evidence="4" type="ORF">L211DRAFT_491798</name>
</gene>
<dbReference type="Pfam" id="PF11864">
    <property type="entry name" value="DUF3384"/>
    <property type="match status" value="1"/>
</dbReference>
<protein>
    <recommendedName>
        <fullName evidence="3">Rap-GAP domain-containing protein</fullName>
    </recommendedName>
</protein>
<evidence type="ECO:0000256" key="1">
    <source>
        <dbReference type="ARBA" id="ARBA00022468"/>
    </source>
</evidence>
<dbReference type="InterPro" id="IPR000331">
    <property type="entry name" value="Rap/Ran_GAP_dom"/>
</dbReference>
<reference evidence="4 5" key="1">
    <citation type="journal article" date="2018" name="Nat. Ecol. Evol.">
        <title>Pezizomycetes genomes reveal the molecular basis of ectomycorrhizal truffle lifestyle.</title>
        <authorList>
            <person name="Murat C."/>
            <person name="Payen T."/>
            <person name="Noel B."/>
            <person name="Kuo A."/>
            <person name="Morin E."/>
            <person name="Chen J."/>
            <person name="Kohler A."/>
            <person name="Krizsan K."/>
            <person name="Balestrini R."/>
            <person name="Da Silva C."/>
            <person name="Montanini B."/>
            <person name="Hainaut M."/>
            <person name="Levati E."/>
            <person name="Barry K.W."/>
            <person name="Belfiori B."/>
            <person name="Cichocki N."/>
            <person name="Clum A."/>
            <person name="Dockter R.B."/>
            <person name="Fauchery L."/>
            <person name="Guy J."/>
            <person name="Iotti M."/>
            <person name="Le Tacon F."/>
            <person name="Lindquist E.A."/>
            <person name="Lipzen A."/>
            <person name="Malagnac F."/>
            <person name="Mello A."/>
            <person name="Molinier V."/>
            <person name="Miyauchi S."/>
            <person name="Poulain J."/>
            <person name="Riccioni C."/>
            <person name="Rubini A."/>
            <person name="Sitrit Y."/>
            <person name="Splivallo R."/>
            <person name="Traeger S."/>
            <person name="Wang M."/>
            <person name="Zifcakova L."/>
            <person name="Wipf D."/>
            <person name="Zambonelli A."/>
            <person name="Paolocci F."/>
            <person name="Nowrousian M."/>
            <person name="Ottonello S."/>
            <person name="Baldrian P."/>
            <person name="Spatafora J.W."/>
            <person name="Henrissat B."/>
            <person name="Nagy L.G."/>
            <person name="Aury J.M."/>
            <person name="Wincker P."/>
            <person name="Grigoriev I.V."/>
            <person name="Bonfante P."/>
            <person name="Martin F.M."/>
        </authorList>
    </citation>
    <scope>NUCLEOTIDE SEQUENCE [LARGE SCALE GENOMIC DNA]</scope>
    <source>
        <strain evidence="4 5">ATCC MYA-4762</strain>
    </source>
</reference>
<accession>A0A3N4LD14</accession>
<dbReference type="GO" id="GO:0033596">
    <property type="term" value="C:TSC1-TSC2 complex"/>
    <property type="evidence" value="ECO:0007669"/>
    <property type="project" value="TreeGrafter"/>
</dbReference>
<evidence type="ECO:0000256" key="2">
    <source>
        <dbReference type="SAM" id="MobiDB-lite"/>
    </source>
</evidence>
<dbReference type="InterPro" id="IPR018515">
    <property type="entry name" value="Tuberin-type_domain"/>
</dbReference>
<dbReference type="Proteomes" id="UP000267821">
    <property type="component" value="Unassembled WGS sequence"/>
</dbReference>
<dbReference type="PROSITE" id="PS50085">
    <property type="entry name" value="RAPGAP"/>
    <property type="match status" value="1"/>
</dbReference>
<dbReference type="Pfam" id="PF03542">
    <property type="entry name" value="Tuberin"/>
    <property type="match status" value="1"/>
</dbReference>
<proteinExistence type="predicted"/>
<dbReference type="InParanoid" id="A0A3N4LD14"/>
<feature type="region of interest" description="Disordered" evidence="2">
    <location>
        <begin position="730"/>
        <end position="763"/>
    </location>
</feature>
<evidence type="ECO:0000259" key="3">
    <source>
        <dbReference type="PROSITE" id="PS50085"/>
    </source>
</evidence>
<name>A0A3N4LD14_9PEZI</name>
<dbReference type="PANTHER" id="PTHR10063:SF0">
    <property type="entry name" value="TUBERIN"/>
    <property type="match status" value="1"/>
</dbReference>
<dbReference type="Pfam" id="PF02145">
    <property type="entry name" value="Rap_GAP"/>
    <property type="match status" value="1"/>
</dbReference>
<sequence length="1554" mass="172311">MPHSGDQQDTKGPTGIAGVLRNLGRLNRSHPASPAATTANHGFRASGPEYFGGPPNNDLLFAQLKAGSPIPDRIAAAAQFRTIVADYALSSLTEIWLAAQDMLDPQNPPDARQAALKLMTACIKQSEPSSLDRLHYYRIISSHPCLDDFDDQLLALVALTNSGKNVTSFEKDILSLLAKWIRVWFREAGHARQARKRENSSTVALSAGEFNFSQLMKFVTDIVKFNHSAFEERQVNALLLEILSVCRKTTNRADIQYSLTFIDVLITYGYIPRQTLPQCIEVLCGAYTTVTELSDSTWSAVANLCRSYMAHNTILVLRETLEAPSKKSPRANNSLRGAVYLLERLLLANEADGLPAIQFSAVMASFRAALSANNARLDVDIVKAISSAFHSEEVMSHVSFDEWAVPLGILVECSKRTTERADGTKLETSNTPASAALSASAHSRDKDNIGSAISSTLLQMIILLEGQCIAHKDPTLTESVVEFFTCVHGHLPDSAADMVIEYYATEHLCYPSCPDWMSNIRALLNMFFKSKIRPARLRISVLTLVKDVYETIKGVWDEDEVHSMVLSIFDDIREETDGKVLDALVRIAVDVAGDGNKTMFDKVVGILAGFIPTEEQLPDQAHLSSRKQDRTPNATRAPSIASQAHNYGSHLNIITTGLVRIFIRNMHTSARKAARIFLEIVKVAGCVIADTDARLTAMRLLFRIRSDAENAILLVESTESESMANFLGRLTKPEGKEGNAAVQKEEDTHSNSLPNRSSSVSQPLLPFRTPIRSIAERPDAKQPRLTLWSYPEKRPLPEHFNDQSSPILVTYKDPPPAEQLNENTPPEKILQKENCVRMSLWMEVIIPIIQKGTDWEIYSYVLVNLSSQLSNKTAFRNCIPHIRHLRACICDQLHTNKIPNTDLPPELRKADIAVVLIHLLTTLICYHEHFARSEQEAIVKAFQLGLHSWQRTAKPCIHALSVCCYELPMPTSKFLSGILTKLSQIITSSAVSVHILEFLSALARLPNLYTNFTEPDFRNVFGIAFRYIQHTKETTAQQMQRPGYPGRMQKDTLDALHPEQSQLPQYVLALAYNVLTTWFLSLKLCERAKYVPWITRGLVLGDNTNSKDYIDEQSQACIDMLQRFTYSDSEAKPSGVRTGFQDSAYIQTRNWLNGMSIISVRMNTLTGDAELTVRKPSGTSSYRLALRSSDPSTTQTLVTVGLDKPQPYPFVMPSHIILQLLASVGATSESCRPVLLPDDSRTQLALDVFDRIPVVDFHKIGVVYVGAGQSQEQEILHNAMGSTDYTEFVTGLGNLIPLKDTKINTGGLDTEFNSDGEFAIFWSDRVTEIIFHVTTMMPVNLDYDPQCTMKKRHIGNDFVNIIFNNSGIPYAFDTIPAQFNFVNIIISPEARAGFVTTRPKNYSDVDKEFYRVELQCKPGIPAISPAAETKVISGKSLPAFVRNLALNASVFAHVHNEGGGEHISMWRHRLRHINKLRERTSAPLSTGLTTAASPTAIGGSSSPVITTSRRISTATVLSELSSRGSAALNGDGLQQDGGGEVESILNSFDFSRWS</sequence>
<evidence type="ECO:0000313" key="5">
    <source>
        <dbReference type="Proteomes" id="UP000267821"/>
    </source>
</evidence>
<feature type="region of interest" description="Disordered" evidence="2">
    <location>
        <begin position="420"/>
        <end position="442"/>
    </location>
</feature>
<feature type="compositionally biased region" description="Polar residues" evidence="2">
    <location>
        <begin position="631"/>
        <end position="641"/>
    </location>
</feature>
<dbReference type="SUPFAM" id="SSF111347">
    <property type="entry name" value="Rap/Ran-GAP"/>
    <property type="match status" value="1"/>
</dbReference>
<feature type="compositionally biased region" description="Low complexity" evidence="2">
    <location>
        <begin position="750"/>
        <end position="761"/>
    </location>
</feature>
<dbReference type="OrthoDB" id="19311at2759"/>
<dbReference type="PANTHER" id="PTHR10063">
    <property type="entry name" value="TUBERIN"/>
    <property type="match status" value="1"/>
</dbReference>
<dbReference type="GO" id="GO:0005634">
    <property type="term" value="C:nucleus"/>
    <property type="evidence" value="ECO:0007669"/>
    <property type="project" value="InterPro"/>
</dbReference>
<dbReference type="InterPro" id="IPR024584">
    <property type="entry name" value="Tuberin_N"/>
</dbReference>
<dbReference type="SUPFAM" id="SSF48371">
    <property type="entry name" value="ARM repeat"/>
    <property type="match status" value="1"/>
</dbReference>
<dbReference type="InterPro" id="IPR035974">
    <property type="entry name" value="Rap/Ran-GAP_sf"/>
</dbReference>
<feature type="region of interest" description="Disordered" evidence="2">
    <location>
        <begin position="619"/>
        <end position="641"/>
    </location>
</feature>
<dbReference type="GO" id="GO:0005096">
    <property type="term" value="F:GTPase activator activity"/>
    <property type="evidence" value="ECO:0007669"/>
    <property type="project" value="UniProtKB-KW"/>
</dbReference>
<evidence type="ECO:0000313" key="4">
    <source>
        <dbReference type="EMBL" id="RPB20774.1"/>
    </source>
</evidence>
<dbReference type="InterPro" id="IPR027107">
    <property type="entry name" value="Tuberin/Ral-act_asu"/>
</dbReference>
<organism evidence="4 5">
    <name type="scientific">Terfezia boudieri ATCC MYA-4762</name>
    <dbReference type="NCBI Taxonomy" id="1051890"/>
    <lineage>
        <taxon>Eukaryota</taxon>
        <taxon>Fungi</taxon>
        <taxon>Dikarya</taxon>
        <taxon>Ascomycota</taxon>
        <taxon>Pezizomycotina</taxon>
        <taxon>Pezizomycetes</taxon>
        <taxon>Pezizales</taxon>
        <taxon>Pezizaceae</taxon>
        <taxon>Terfezia</taxon>
    </lineage>
</organism>
<dbReference type="STRING" id="1051890.A0A3N4LD14"/>
<feature type="domain" description="Rap-GAP" evidence="3">
    <location>
        <begin position="1246"/>
        <end position="1488"/>
    </location>
</feature>